<accession>A0ABY7M9S4</accession>
<dbReference type="Proteomes" id="UP001212803">
    <property type="component" value="Chromosome"/>
</dbReference>
<evidence type="ECO:0008006" key="3">
    <source>
        <dbReference type="Google" id="ProtNLM"/>
    </source>
</evidence>
<sequence length="100" mass="10996">MADGVPEVFSDTFEFTFTAYGLAIAFGARPVRQPFDGAAAEPGDRAVVRMSLEQAKVLAMLLRRELNRYEAAAGIEIALPPEVYQSLELDPRDWPLPARG</sequence>
<reference evidence="1 2" key="1">
    <citation type="journal article" date="2023" name="ISME J.">
        <title>Thermophilic Dehalococcoidia with unusual traits shed light on an unexpected past.</title>
        <authorList>
            <person name="Palmer M."/>
            <person name="Covington J.K."/>
            <person name="Zhou E.M."/>
            <person name="Thomas S.C."/>
            <person name="Habib N."/>
            <person name="Seymour C.O."/>
            <person name="Lai D."/>
            <person name="Johnston J."/>
            <person name="Hashimi A."/>
            <person name="Jiao J.Y."/>
            <person name="Muok A.R."/>
            <person name="Liu L."/>
            <person name="Xian W.D."/>
            <person name="Zhi X.Y."/>
            <person name="Li M.M."/>
            <person name="Silva L.P."/>
            <person name="Bowen B.P."/>
            <person name="Louie K."/>
            <person name="Briegel A."/>
            <person name="Pett-Ridge J."/>
            <person name="Weber P.K."/>
            <person name="Tocheva E.I."/>
            <person name="Woyke T."/>
            <person name="Northen T.R."/>
            <person name="Mayali X."/>
            <person name="Li W.J."/>
            <person name="Hedlund B.P."/>
        </authorList>
    </citation>
    <scope>NUCLEOTIDE SEQUENCE [LARGE SCALE GENOMIC DNA]</scope>
    <source>
        <strain evidence="1 2">YIM 72310</strain>
    </source>
</reference>
<dbReference type="RefSeq" id="WP_270057809.1">
    <property type="nucleotide sequence ID" value="NZ_CP115149.1"/>
</dbReference>
<protein>
    <recommendedName>
        <fullName evidence="3">DUF3467 domain-containing protein</fullName>
    </recommendedName>
</protein>
<gene>
    <name evidence="1" type="ORF">O0235_06915</name>
</gene>
<evidence type="ECO:0000313" key="1">
    <source>
        <dbReference type="EMBL" id="WBL37296.1"/>
    </source>
</evidence>
<dbReference type="EMBL" id="CP115149">
    <property type="protein sequence ID" value="WBL37296.1"/>
    <property type="molecule type" value="Genomic_DNA"/>
</dbReference>
<keyword evidence="2" id="KW-1185">Reference proteome</keyword>
<evidence type="ECO:0000313" key="2">
    <source>
        <dbReference type="Proteomes" id="UP001212803"/>
    </source>
</evidence>
<name>A0ABY7M9S4_9CHLR</name>
<organism evidence="1 2">
    <name type="scientific">Tepidiforma flava</name>
    <dbReference type="NCBI Taxonomy" id="3004094"/>
    <lineage>
        <taxon>Bacteria</taxon>
        <taxon>Bacillati</taxon>
        <taxon>Chloroflexota</taxon>
        <taxon>Tepidiformia</taxon>
        <taxon>Tepidiformales</taxon>
        <taxon>Tepidiformaceae</taxon>
        <taxon>Tepidiforma</taxon>
    </lineage>
</organism>
<proteinExistence type="predicted"/>